<dbReference type="SMART" id="SM00100">
    <property type="entry name" value="cNMP"/>
    <property type="match status" value="1"/>
</dbReference>
<dbReference type="InterPro" id="IPR000595">
    <property type="entry name" value="cNMP-bd_dom"/>
</dbReference>
<dbReference type="AlphaFoldDB" id="A0A4Y6Q0R3"/>
<protein>
    <submittedName>
        <fullName evidence="2">Cyclic nucleotide-binding domain-containing protein</fullName>
    </submittedName>
</protein>
<evidence type="ECO:0000313" key="2">
    <source>
        <dbReference type="EMBL" id="QDG54164.1"/>
    </source>
</evidence>
<accession>A0A5B8YBS8</accession>
<dbReference type="EMBL" id="CP041186">
    <property type="protein sequence ID" value="QDG54164.1"/>
    <property type="molecule type" value="Genomic_DNA"/>
</dbReference>
<dbReference type="Proteomes" id="UP000315995">
    <property type="component" value="Chromosome"/>
</dbReference>
<gene>
    <name evidence="2" type="ORF">FIV42_26505</name>
</gene>
<proteinExistence type="predicted"/>
<evidence type="ECO:0000313" key="3">
    <source>
        <dbReference type="Proteomes" id="UP000315995"/>
    </source>
</evidence>
<sequence>MSTSTLTMRDVVARQSLFSGASPQTLDYLAEHVVEVRYAPGSCLWLPNSPALLFVVVLDGELEVIRTGQDFSVDLYVAGPGQAAGFDALQAGARNGCTVIARRETFVLATKAEVIRHAVASDVWLRERVAEVSRRHHNRLHQAAQASAERVRSR</sequence>
<dbReference type="CDD" id="cd00038">
    <property type="entry name" value="CAP_ED"/>
    <property type="match status" value="1"/>
</dbReference>
<dbReference type="Gene3D" id="2.60.120.10">
    <property type="entry name" value="Jelly Rolls"/>
    <property type="match status" value="1"/>
</dbReference>
<evidence type="ECO:0000259" key="1">
    <source>
        <dbReference type="PROSITE" id="PS50042"/>
    </source>
</evidence>
<dbReference type="SUPFAM" id="SSF51206">
    <property type="entry name" value="cAMP-binding domain-like"/>
    <property type="match status" value="1"/>
</dbReference>
<keyword evidence="3" id="KW-1185">Reference proteome</keyword>
<reference evidence="2 3" key="1">
    <citation type="submission" date="2019-06" db="EMBL/GenBank/DDBJ databases">
        <title>Persicimonas caeni gen. nov., sp. nov., a predatory bacterium isolated from solar saltern.</title>
        <authorList>
            <person name="Wang S."/>
        </authorList>
    </citation>
    <scope>NUCLEOTIDE SEQUENCE [LARGE SCALE GENOMIC DNA]</scope>
    <source>
        <strain evidence="2 3">YN101</strain>
    </source>
</reference>
<feature type="domain" description="Cyclic nucleotide-binding" evidence="1">
    <location>
        <begin position="17"/>
        <end position="136"/>
    </location>
</feature>
<dbReference type="InterPro" id="IPR018490">
    <property type="entry name" value="cNMP-bd_dom_sf"/>
</dbReference>
<dbReference type="Pfam" id="PF00027">
    <property type="entry name" value="cNMP_binding"/>
    <property type="match status" value="1"/>
</dbReference>
<dbReference type="RefSeq" id="WP_141200608.1">
    <property type="nucleotide sequence ID" value="NZ_CP041186.1"/>
</dbReference>
<organism evidence="2 3">
    <name type="scientific">Persicimonas caeni</name>
    <dbReference type="NCBI Taxonomy" id="2292766"/>
    <lineage>
        <taxon>Bacteria</taxon>
        <taxon>Deltaproteobacteria</taxon>
        <taxon>Bradymonadales</taxon>
        <taxon>Bradymonadaceae</taxon>
        <taxon>Persicimonas</taxon>
    </lineage>
</organism>
<dbReference type="PROSITE" id="PS50042">
    <property type="entry name" value="CNMP_BINDING_3"/>
    <property type="match status" value="1"/>
</dbReference>
<name>A0A4Y6Q0R3_PERCE</name>
<dbReference type="InterPro" id="IPR014710">
    <property type="entry name" value="RmlC-like_jellyroll"/>
</dbReference>
<accession>A0A4Y6Q0R3</accession>